<dbReference type="OrthoDB" id="273249at2759"/>
<name>A0A836HWM5_9TRYP</name>
<feature type="region of interest" description="Disordered" evidence="1">
    <location>
        <begin position="187"/>
        <end position="215"/>
    </location>
</feature>
<dbReference type="Proteomes" id="UP000674318">
    <property type="component" value="Chromosome 28"/>
</dbReference>
<gene>
    <name evidence="2" type="ORF">JKF63_03598</name>
</gene>
<sequence>MGSDVAFHAFANKAIEGEIRSYFPDTALYRRLCWGGWGRAGDYLYREFEPVPVGPTDGDVFVTPTPPGGVPDVSPGPGLPRPKRRRTSIVEELQKGFEDFRVVASASKQATLTSIAAPCKQIESRNDAASTAVSATVRTGAAPYMVTCHRCTTRVTSAYPCRVLEGYVVLWAESMLEVECVATHAPSAGPLSTLPATEAQTHGDSRRSNLPRSMKRCRVDHCRDSGAANAPNKTSKPFISLPPPLLGLRPLLHRLTNTSADTRDHSAEDTTAALVPPTHTSKEATARSRKQQGCVHPNGTNPHACAEFTEPATQMVALQSLHIVRCDAARHVRQASFALQSVLQPGCQTALECYPRQMVHFGLLVYAAWHASSQTWQSILLGGDTCKDGSHTAGDRHAAALPAEGSQRVTIPRHTFCKRAASHRPEAVAEAAAAPFALSSASEPGGGTYLASLAGLLPNTEHDAVLILGLGGNVLGQCLDALLPPVVPLHIVEVEPSVLQACCEHKQFPEIVAVDNWECEFGKASSCEASKQASVLHRRKRRLSKSAGMAEVASPAAAAAAAVSLVNPSVLQRASDRIHRKSAAPVAFRATRQEAPGLLEGLTAQPRQVPSSTTKCVRRERSSRSASAPANKTPLLSQPARGEYVCFLQDAYAYLRAGASPLTTSVPLPDTASRPRRLNSPRGAAHAAASSSLPQTIRTKCAAPLSKGASARAATNGAAVEGAPPPIQYSMIFLDCYDPSKEHMLHEETLVELCARRLRPGGVLLVNAHVLPTIENLRSDFLHSRFATVQALRVSGCTQTVVVCVAHDAVRDGSPAVSETPASRTLWAQMLAEKRGRFTVRQIQLLASALNKALHRVGSGSSSVISDAADTAQDKASAGVPIGTALCSSSASRSSHFFHSATPAFRFDAAWLKSCRRIAVSPTTVSSNRRARPTSATPSEPCTTDFDLHVWQHYA</sequence>
<dbReference type="KEGG" id="phet:94289676"/>
<accession>A0A836HWM5</accession>
<comment type="caution">
    <text evidence="2">The sequence shown here is derived from an EMBL/GenBank/DDBJ whole genome shotgun (WGS) entry which is preliminary data.</text>
</comment>
<organism evidence="2 3">
    <name type="scientific">Porcisia hertigi</name>
    <dbReference type="NCBI Taxonomy" id="2761500"/>
    <lineage>
        <taxon>Eukaryota</taxon>
        <taxon>Discoba</taxon>
        <taxon>Euglenozoa</taxon>
        <taxon>Kinetoplastea</taxon>
        <taxon>Metakinetoplastina</taxon>
        <taxon>Trypanosomatida</taxon>
        <taxon>Trypanosomatidae</taxon>
        <taxon>Leishmaniinae</taxon>
        <taxon>Porcisia</taxon>
    </lineage>
</organism>
<feature type="compositionally biased region" description="Polar residues" evidence="1">
    <location>
        <begin position="605"/>
        <end position="615"/>
    </location>
</feature>
<dbReference type="EMBL" id="JAFJZO010000028">
    <property type="protein sequence ID" value="KAG5500504.1"/>
    <property type="molecule type" value="Genomic_DNA"/>
</dbReference>
<dbReference type="SUPFAM" id="SSF53335">
    <property type="entry name" value="S-adenosyl-L-methionine-dependent methyltransferases"/>
    <property type="match status" value="1"/>
</dbReference>
<dbReference type="RefSeq" id="XP_067755838.1">
    <property type="nucleotide sequence ID" value="XM_067899599.1"/>
</dbReference>
<evidence type="ECO:0000256" key="1">
    <source>
        <dbReference type="SAM" id="MobiDB-lite"/>
    </source>
</evidence>
<dbReference type="Gene3D" id="3.40.50.150">
    <property type="entry name" value="Vaccinia Virus protein VP39"/>
    <property type="match status" value="1"/>
</dbReference>
<feature type="region of interest" description="Disordered" evidence="1">
    <location>
        <begin position="259"/>
        <end position="296"/>
    </location>
</feature>
<dbReference type="PANTHER" id="PTHR39963:SF1">
    <property type="entry name" value="MNMC-LIKE METHYLTRANSFERASE DOMAIN-CONTAINING PROTEIN"/>
    <property type="match status" value="1"/>
</dbReference>
<dbReference type="GeneID" id="94289676"/>
<evidence type="ECO:0000313" key="2">
    <source>
        <dbReference type="EMBL" id="KAG5500504.1"/>
    </source>
</evidence>
<feature type="region of interest" description="Disordered" evidence="1">
    <location>
        <begin position="598"/>
        <end position="635"/>
    </location>
</feature>
<dbReference type="PANTHER" id="PTHR39963">
    <property type="entry name" value="SLL0983 PROTEIN"/>
    <property type="match status" value="1"/>
</dbReference>
<evidence type="ECO:0000313" key="3">
    <source>
        <dbReference type="Proteomes" id="UP000674318"/>
    </source>
</evidence>
<dbReference type="AlphaFoldDB" id="A0A836HWM5"/>
<feature type="region of interest" description="Disordered" evidence="1">
    <location>
        <begin position="663"/>
        <end position="693"/>
    </location>
</feature>
<dbReference type="InterPro" id="IPR029063">
    <property type="entry name" value="SAM-dependent_MTases_sf"/>
</dbReference>
<proteinExistence type="predicted"/>
<keyword evidence="3" id="KW-1185">Reference proteome</keyword>
<reference evidence="2 3" key="1">
    <citation type="submission" date="2021-02" db="EMBL/GenBank/DDBJ databases">
        <title>Porcisia hertigi Genome sequencing and assembly.</title>
        <authorList>
            <person name="Almutairi H."/>
            <person name="Gatherer D."/>
        </authorList>
    </citation>
    <scope>NUCLEOTIDE SEQUENCE [LARGE SCALE GENOMIC DNA]</scope>
    <source>
        <strain evidence="2 3">C119</strain>
    </source>
</reference>
<protein>
    <submittedName>
        <fullName evidence="2">Uncharacterized protein</fullName>
    </submittedName>
</protein>